<evidence type="ECO:0000256" key="1">
    <source>
        <dbReference type="ARBA" id="ARBA00023239"/>
    </source>
</evidence>
<dbReference type="RefSeq" id="WP_211435806.1">
    <property type="nucleotide sequence ID" value="NZ_FTMI01000001.1"/>
</dbReference>
<dbReference type="EMBL" id="FTMI01000001">
    <property type="protein sequence ID" value="SIP87938.1"/>
    <property type="molecule type" value="Genomic_DNA"/>
</dbReference>
<evidence type="ECO:0008006" key="4">
    <source>
        <dbReference type="Google" id="ProtNLM"/>
    </source>
</evidence>
<evidence type="ECO:0000313" key="3">
    <source>
        <dbReference type="Proteomes" id="UP000186235"/>
    </source>
</evidence>
<dbReference type="Proteomes" id="UP000186235">
    <property type="component" value="Unassembled WGS sequence"/>
</dbReference>
<keyword evidence="3" id="KW-1185">Reference proteome</keyword>
<dbReference type="InterPro" id="IPR002220">
    <property type="entry name" value="DapA-like"/>
</dbReference>
<evidence type="ECO:0000313" key="2">
    <source>
        <dbReference type="EMBL" id="SIP87938.1"/>
    </source>
</evidence>
<dbReference type="GO" id="GO:0008840">
    <property type="term" value="F:4-hydroxy-tetrahydrodipicolinate synthase activity"/>
    <property type="evidence" value="ECO:0007669"/>
    <property type="project" value="TreeGrafter"/>
</dbReference>
<dbReference type="Gene3D" id="3.20.20.70">
    <property type="entry name" value="Aldolase class I"/>
    <property type="match status" value="1"/>
</dbReference>
<dbReference type="PANTHER" id="PTHR12128">
    <property type="entry name" value="DIHYDRODIPICOLINATE SYNTHASE"/>
    <property type="match status" value="1"/>
</dbReference>
<dbReference type="PANTHER" id="PTHR12128:SF51">
    <property type="entry name" value="BLL4205 PROTEIN"/>
    <property type="match status" value="1"/>
</dbReference>
<dbReference type="AlphaFoldDB" id="A0A1N6N744"/>
<proteinExistence type="predicted"/>
<name>A0A1N6N744_9MICO</name>
<accession>A0A1N6N744</accession>
<reference evidence="3" key="1">
    <citation type="submission" date="2017-01" db="EMBL/GenBank/DDBJ databases">
        <authorList>
            <person name="Varghese N."/>
            <person name="Submissions S."/>
        </authorList>
    </citation>
    <scope>NUCLEOTIDE SEQUENCE [LARGE SCALE GENOMIC DNA]</scope>
    <source>
        <strain evidence="3">3bp</strain>
    </source>
</reference>
<gene>
    <name evidence="2" type="ORF">SAMN05518682_0220</name>
</gene>
<sequence length="395" mass="41148">MTAPTAPAAAPATPRLADDVAALLRAGTVIPAQPLALDADRRLDERRQRALTRYYHAAGAGGVAVGVHTTQFEIREHGLLRPVLELAAEVSRATAAGDAPAGSLHTGPRPLVQVAGAAGDVRQAVAEAELAASLGYDAVLLAPRVPGLAGSGEEVERVLLDRARAVGEVLPVIGFYLQEAIGGPRLSVGFWREYASIEAVVAIKAAPFHRYRTIDVLRGVAASGRGDEIALYTGNDDAIVADLTQRLDVPVTDAEGRASTFTARFVGGLLGQWAVWTRGAVETLALAHAAHGIGPDGGTTVPDAAALATLTARAVGLTDANAAVFDAAHDFAGVIAGVHEVLRRQGLLDGIWCLDPEETLSPGQADELTRVTASYPWLAAADDALVAEHLEDWLR</sequence>
<protein>
    <recommendedName>
        <fullName evidence="4">Dihydrodipicolinate synthase/N-acetylneuraminate lyase</fullName>
    </recommendedName>
</protein>
<dbReference type="SUPFAM" id="SSF51569">
    <property type="entry name" value="Aldolase"/>
    <property type="match status" value="1"/>
</dbReference>
<dbReference type="InterPro" id="IPR013785">
    <property type="entry name" value="Aldolase_TIM"/>
</dbReference>
<organism evidence="2 3">
    <name type="scientific">Cellulosimicrobium aquatile</name>
    <dbReference type="NCBI Taxonomy" id="1612203"/>
    <lineage>
        <taxon>Bacteria</taxon>
        <taxon>Bacillati</taxon>
        <taxon>Actinomycetota</taxon>
        <taxon>Actinomycetes</taxon>
        <taxon>Micrococcales</taxon>
        <taxon>Promicromonosporaceae</taxon>
        <taxon>Cellulosimicrobium</taxon>
    </lineage>
</organism>
<keyword evidence="1" id="KW-0456">Lyase</keyword>
<dbReference type="SMART" id="SM01130">
    <property type="entry name" value="DHDPS"/>
    <property type="match status" value="1"/>
</dbReference>